<evidence type="ECO:0000259" key="10">
    <source>
        <dbReference type="PROSITE" id="PS50884"/>
    </source>
</evidence>
<organism evidence="11">
    <name type="scientific">Boehmeria nivea</name>
    <name type="common">Chinese grass</name>
    <name type="synonym">Urtica nivea</name>
    <dbReference type="NCBI Taxonomy" id="83906"/>
    <lineage>
        <taxon>Eukaryota</taxon>
        <taxon>Viridiplantae</taxon>
        <taxon>Streptophyta</taxon>
        <taxon>Embryophyta</taxon>
        <taxon>Tracheophyta</taxon>
        <taxon>Spermatophyta</taxon>
        <taxon>Magnoliopsida</taxon>
        <taxon>eudicotyledons</taxon>
        <taxon>Gunneridae</taxon>
        <taxon>Pentapetalae</taxon>
        <taxon>rosids</taxon>
        <taxon>fabids</taxon>
        <taxon>Rosales</taxon>
        <taxon>Urticaceae</taxon>
        <taxon>Boehmeria</taxon>
    </lineage>
</organism>
<dbReference type="Pfam" id="PF02701">
    <property type="entry name" value="Zn_ribbon_Dof"/>
    <property type="match status" value="1"/>
</dbReference>
<keyword evidence="5 8" id="KW-0238">DNA-binding</keyword>
<feature type="region of interest" description="Disordered" evidence="9">
    <location>
        <begin position="1"/>
        <end position="97"/>
    </location>
</feature>
<dbReference type="PANTHER" id="PTHR31089">
    <property type="entry name" value="CYCLIC DOF FACTOR 2"/>
    <property type="match status" value="1"/>
</dbReference>
<evidence type="ECO:0000256" key="8">
    <source>
        <dbReference type="PROSITE-ProRule" id="PRU00071"/>
    </source>
</evidence>
<evidence type="ECO:0000256" key="6">
    <source>
        <dbReference type="ARBA" id="ARBA00023163"/>
    </source>
</evidence>
<evidence type="ECO:0000256" key="7">
    <source>
        <dbReference type="ARBA" id="ARBA00023242"/>
    </source>
</evidence>
<evidence type="ECO:0000256" key="5">
    <source>
        <dbReference type="ARBA" id="ARBA00023125"/>
    </source>
</evidence>
<keyword evidence="4" id="KW-0805">Transcription regulation</keyword>
<keyword evidence="3" id="KW-0862">Zinc</keyword>
<dbReference type="AlphaFoldDB" id="A0A3S8TMD4"/>
<comment type="subcellular location">
    <subcellularLocation>
        <location evidence="8">Nucleus</location>
    </subcellularLocation>
</comment>
<name>A0A3S8TMD4_BOENI</name>
<keyword evidence="1" id="KW-0479">Metal-binding</keyword>
<dbReference type="GO" id="GO:0003700">
    <property type="term" value="F:DNA-binding transcription factor activity"/>
    <property type="evidence" value="ECO:0007669"/>
    <property type="project" value="InterPro"/>
</dbReference>
<dbReference type="PROSITE" id="PS01361">
    <property type="entry name" value="ZF_DOF_1"/>
    <property type="match status" value="1"/>
</dbReference>
<dbReference type="InterPro" id="IPR003851">
    <property type="entry name" value="Znf_Dof"/>
</dbReference>
<keyword evidence="6" id="KW-0804">Transcription</keyword>
<keyword evidence="2 8" id="KW-0863">Zinc-finger</keyword>
<dbReference type="InterPro" id="IPR045174">
    <property type="entry name" value="Dof"/>
</dbReference>
<evidence type="ECO:0000256" key="2">
    <source>
        <dbReference type="ARBA" id="ARBA00022771"/>
    </source>
</evidence>
<protein>
    <submittedName>
        <fullName evidence="11">Dof transcription factor 16</fullName>
    </submittedName>
</protein>
<evidence type="ECO:0000256" key="3">
    <source>
        <dbReference type="ARBA" id="ARBA00022833"/>
    </source>
</evidence>
<dbReference type="GO" id="GO:0008270">
    <property type="term" value="F:zinc ion binding"/>
    <property type="evidence" value="ECO:0007669"/>
    <property type="project" value="UniProtKB-KW"/>
</dbReference>
<accession>A0A3S8TMD4</accession>
<evidence type="ECO:0000256" key="9">
    <source>
        <dbReference type="SAM" id="MobiDB-lite"/>
    </source>
</evidence>
<dbReference type="PROSITE" id="PS50884">
    <property type="entry name" value="ZF_DOF_2"/>
    <property type="match status" value="1"/>
</dbReference>
<feature type="domain" description="Dof-type" evidence="10">
    <location>
        <begin position="102"/>
        <end position="156"/>
    </location>
</feature>
<feature type="compositionally biased region" description="Basic and acidic residues" evidence="9">
    <location>
        <begin position="88"/>
        <end position="97"/>
    </location>
</feature>
<dbReference type="GO" id="GO:0005634">
    <property type="term" value="C:nucleus"/>
    <property type="evidence" value="ECO:0007669"/>
    <property type="project" value="UniProtKB-SubCell"/>
</dbReference>
<evidence type="ECO:0000313" key="11">
    <source>
        <dbReference type="EMBL" id="AZL49139.1"/>
    </source>
</evidence>
<proteinExistence type="evidence at transcript level"/>
<evidence type="ECO:0000256" key="1">
    <source>
        <dbReference type="ARBA" id="ARBA00022723"/>
    </source>
</evidence>
<dbReference type="EMBL" id="MH374311">
    <property type="protein sequence ID" value="AZL49139.1"/>
    <property type="molecule type" value="mRNA"/>
</dbReference>
<keyword evidence="7 8" id="KW-0539">Nucleus</keyword>
<reference evidence="11" key="1">
    <citation type="journal article" date="2018" name="3 Biotech.">
        <title>Identification of Dof transcription factors in ramie (Boehmeria nivea L. Gaud) and their expression in response to different nitrogen treatments.</title>
        <authorList>
            <person name="Xu X."/>
            <person name="Li F."/>
            <person name="Wang Y."/>
            <person name="Tang S."/>
            <person name="Dai Q."/>
            <person name="Zhu S."/>
            <person name="Liu T."/>
        </authorList>
    </citation>
    <scope>NUCLEOTIDE SEQUENCE</scope>
</reference>
<evidence type="ECO:0000256" key="4">
    <source>
        <dbReference type="ARBA" id="ARBA00023015"/>
    </source>
</evidence>
<dbReference type="GO" id="GO:0003677">
    <property type="term" value="F:DNA binding"/>
    <property type="evidence" value="ECO:0007669"/>
    <property type="project" value="UniProtKB-UniRule"/>
</dbReference>
<sequence length="208" mass="22511">MQENKDPAIKLFGKKIPLPADEDSHALAGDELSVQVSERDVVADEEETETEKDFQPTTDGSDTEKDGDPPPGTLADSTNINPKAAAASDEKEKTLKKPDKILPCPRCTSMDTKFCYYNNYNVNQPRHFCKACQRYWTAGGTMRNVPVGAGRRKSKNSAAAAAAAAPECGMIRTFPPEILLAAELAAMKKTAKSAAVTTELTLRMGNMT</sequence>
<dbReference type="PANTHER" id="PTHR31089:SF1">
    <property type="entry name" value="CYCLIC DOF FACTOR 3"/>
    <property type="match status" value="1"/>
</dbReference>